<gene>
    <name evidence="5" type="ORF">ABZ510_18455</name>
</gene>
<keyword evidence="2" id="KW-1133">Transmembrane helix</keyword>
<keyword evidence="2" id="KW-0812">Transmembrane</keyword>
<keyword evidence="2" id="KW-0472">Membrane</keyword>
<evidence type="ECO:0000259" key="4">
    <source>
        <dbReference type="Pfam" id="PF15420"/>
    </source>
</evidence>
<proteinExistence type="predicted"/>
<keyword evidence="6" id="KW-1185">Reference proteome</keyword>
<name>A0ABV2WSG1_9NOCA</name>
<feature type="domain" description="Alpha/beta-hydrolase catalytic" evidence="3">
    <location>
        <begin position="199"/>
        <end position="342"/>
    </location>
</feature>
<evidence type="ECO:0000259" key="3">
    <source>
        <dbReference type="Pfam" id="PF10081"/>
    </source>
</evidence>
<protein>
    <submittedName>
        <fullName evidence="5">Alpha/beta-hydrolase family protein</fullName>
    </submittedName>
</protein>
<reference evidence="5 6" key="1">
    <citation type="submission" date="2024-06" db="EMBL/GenBank/DDBJ databases">
        <title>The Natural Products Discovery Center: Release of the First 8490 Sequenced Strains for Exploring Actinobacteria Biosynthetic Diversity.</title>
        <authorList>
            <person name="Kalkreuter E."/>
            <person name="Kautsar S.A."/>
            <person name="Yang D."/>
            <person name="Bader C.D."/>
            <person name="Teijaro C.N."/>
            <person name="Fluegel L."/>
            <person name="Davis C.M."/>
            <person name="Simpson J.R."/>
            <person name="Lauterbach L."/>
            <person name="Steele A.D."/>
            <person name="Gui C."/>
            <person name="Meng S."/>
            <person name="Li G."/>
            <person name="Viehrig K."/>
            <person name="Ye F."/>
            <person name="Su P."/>
            <person name="Kiefer A.F."/>
            <person name="Nichols A."/>
            <person name="Cepeda A.J."/>
            <person name="Yan W."/>
            <person name="Fan B."/>
            <person name="Jiang Y."/>
            <person name="Adhikari A."/>
            <person name="Zheng C.-J."/>
            <person name="Schuster L."/>
            <person name="Cowan T.M."/>
            <person name="Smanski M.J."/>
            <person name="Chevrette M.G."/>
            <person name="De Carvalho L.P.S."/>
            <person name="Shen B."/>
        </authorList>
    </citation>
    <scope>NUCLEOTIDE SEQUENCE [LARGE SCALE GENOMIC DNA]</scope>
    <source>
        <strain evidence="5 6">NPDC019708</strain>
    </source>
</reference>
<evidence type="ECO:0000256" key="2">
    <source>
        <dbReference type="SAM" id="Phobius"/>
    </source>
</evidence>
<feature type="transmembrane region" description="Helical" evidence="2">
    <location>
        <begin position="54"/>
        <end position="71"/>
    </location>
</feature>
<dbReference type="Proteomes" id="UP001550628">
    <property type="component" value="Unassembled WGS sequence"/>
</dbReference>
<feature type="domain" description="Alpha/beta-hydrolase catalytic" evidence="3">
    <location>
        <begin position="351"/>
        <end position="419"/>
    </location>
</feature>
<dbReference type="Pfam" id="PF10081">
    <property type="entry name" value="Abhydrolase_9"/>
    <property type="match status" value="2"/>
</dbReference>
<dbReference type="InterPro" id="IPR027788">
    <property type="entry name" value="Alpha/beta-hydrolase_N_dom"/>
</dbReference>
<organism evidence="5 6">
    <name type="scientific">Nocardia rhamnosiphila</name>
    <dbReference type="NCBI Taxonomy" id="426716"/>
    <lineage>
        <taxon>Bacteria</taxon>
        <taxon>Bacillati</taxon>
        <taxon>Actinomycetota</taxon>
        <taxon>Actinomycetes</taxon>
        <taxon>Mycobacteriales</taxon>
        <taxon>Nocardiaceae</taxon>
        <taxon>Nocardia</taxon>
    </lineage>
</organism>
<feature type="domain" description="Alpha/beta-hydrolase N-terminal" evidence="4">
    <location>
        <begin position="3"/>
        <end position="195"/>
    </location>
</feature>
<sequence length="430" mass="44154">MSLAPGLLPRTAAAQAVLTAVTVVVALGIARLIRLVARYTAGRAPVATPRARRLVFAATAAGVLGAVVHAARWQHILRSAMDVAPTGPGHWVGWAVGATLLTVATVVVGRGCGRSLRRIGWSRALVMTVVAGLPMALFAVPAAVGWGDRTYAAANATADPGLVRPVAVSRSGSAASMVDWSTLGREGQRFVTAGPPGAVRVYIGLRSAPDLAARAALAVRELDRAGGFDRSDLVIAVPTGSGWVDARALQGFDTRFGGEVAVVALQYSYAPSWATFVFGRDAATASARALVTAVEQHMATLPDPPRLHLYGQSLGALGGSTVFAGAAEQNRRVCSALWAGMPGGGGPAPGARTAVLANTSDPVVHWSLDLLWRAPDLTAARRDAPTPPWLPVAGFLQTTADLLGALGAPPGHGHRYDTDQGTALPGCGPA</sequence>
<dbReference type="RefSeq" id="WP_356959800.1">
    <property type="nucleotide sequence ID" value="NZ_JBEYBD010000035.1"/>
</dbReference>
<feature type="transmembrane region" description="Helical" evidence="2">
    <location>
        <begin position="91"/>
        <end position="112"/>
    </location>
</feature>
<feature type="transmembrane region" description="Helical" evidence="2">
    <location>
        <begin position="12"/>
        <end position="33"/>
    </location>
</feature>
<accession>A0ABV2WSG1</accession>
<evidence type="ECO:0000256" key="1">
    <source>
        <dbReference type="SAM" id="MobiDB-lite"/>
    </source>
</evidence>
<dbReference type="InterPro" id="IPR029058">
    <property type="entry name" value="AB_hydrolase_fold"/>
</dbReference>
<dbReference type="InterPro" id="IPR027787">
    <property type="entry name" value="Alpha/beta-hydrolase_catalytic"/>
</dbReference>
<dbReference type="EMBL" id="JBEYBF010000012">
    <property type="protein sequence ID" value="MEU1953830.1"/>
    <property type="molecule type" value="Genomic_DNA"/>
</dbReference>
<dbReference type="Pfam" id="PF15420">
    <property type="entry name" value="Abhydrolase_9_N"/>
    <property type="match status" value="1"/>
</dbReference>
<dbReference type="SUPFAM" id="SSF53474">
    <property type="entry name" value="alpha/beta-Hydrolases"/>
    <property type="match status" value="1"/>
</dbReference>
<evidence type="ECO:0000313" key="5">
    <source>
        <dbReference type="EMBL" id="MEU1953830.1"/>
    </source>
</evidence>
<feature type="transmembrane region" description="Helical" evidence="2">
    <location>
        <begin position="124"/>
        <end position="146"/>
    </location>
</feature>
<evidence type="ECO:0000313" key="6">
    <source>
        <dbReference type="Proteomes" id="UP001550628"/>
    </source>
</evidence>
<comment type="caution">
    <text evidence="5">The sequence shown here is derived from an EMBL/GenBank/DDBJ whole genome shotgun (WGS) entry which is preliminary data.</text>
</comment>
<feature type="region of interest" description="Disordered" evidence="1">
    <location>
        <begin position="411"/>
        <end position="430"/>
    </location>
</feature>